<accession>A0ABR8TP55</accession>
<protein>
    <submittedName>
        <fullName evidence="2">FixH family protein</fullName>
    </submittedName>
</protein>
<keyword evidence="1" id="KW-0812">Transmembrane</keyword>
<evidence type="ECO:0000256" key="1">
    <source>
        <dbReference type="SAM" id="Phobius"/>
    </source>
</evidence>
<dbReference type="RefSeq" id="WP_251836318.1">
    <property type="nucleotide sequence ID" value="NZ_JACSQG010000004.1"/>
</dbReference>
<evidence type="ECO:0000313" key="3">
    <source>
        <dbReference type="Proteomes" id="UP000611945"/>
    </source>
</evidence>
<organism evidence="2 3">
    <name type="scientific">Serpens gallinarum</name>
    <dbReference type="NCBI Taxonomy" id="2763075"/>
    <lineage>
        <taxon>Bacteria</taxon>
        <taxon>Pseudomonadati</taxon>
        <taxon>Pseudomonadota</taxon>
        <taxon>Gammaproteobacteria</taxon>
        <taxon>Pseudomonadales</taxon>
        <taxon>Pseudomonadaceae</taxon>
        <taxon>Pseudomonas</taxon>
    </lineage>
</organism>
<dbReference type="EMBL" id="JACSQG010000004">
    <property type="protein sequence ID" value="MBD7977545.1"/>
    <property type="molecule type" value="Genomic_DNA"/>
</dbReference>
<evidence type="ECO:0000313" key="2">
    <source>
        <dbReference type="EMBL" id="MBD7977545.1"/>
    </source>
</evidence>
<sequence length="166" mass="18806">MQSQSESRWYKQFWAWFVIGILAMAVILGTSLLVIAIKNPVSMVVDNYYDVGKGINTSLQREQLARKLNLKAMLTLDNETGLATLQLDGYSNPPQLELNVISPTQEEKDRRIILQPQGEGRYQGMMQDDTIQGRRFIELLGQEGGQAWRLYEEKDLQSGEPVSLGD</sequence>
<dbReference type="Proteomes" id="UP000611945">
    <property type="component" value="Unassembled WGS sequence"/>
</dbReference>
<gene>
    <name evidence="2" type="ORF">H9642_10115</name>
</gene>
<proteinExistence type="predicted"/>
<name>A0ABR8TP55_9PSED</name>
<comment type="caution">
    <text evidence="2">The sequence shown here is derived from an EMBL/GenBank/DDBJ whole genome shotgun (WGS) entry which is preliminary data.</text>
</comment>
<keyword evidence="1" id="KW-0472">Membrane</keyword>
<keyword evidence="3" id="KW-1185">Reference proteome</keyword>
<dbReference type="Pfam" id="PF05751">
    <property type="entry name" value="FixH"/>
    <property type="match status" value="1"/>
</dbReference>
<reference evidence="2 3" key="1">
    <citation type="submission" date="2020-08" db="EMBL/GenBank/DDBJ databases">
        <title>A Genomic Blueprint of the Chicken Gut Microbiome.</title>
        <authorList>
            <person name="Gilroy R."/>
            <person name="Ravi A."/>
            <person name="Getino M."/>
            <person name="Pursley I."/>
            <person name="Horton D.L."/>
            <person name="Alikhan N.-F."/>
            <person name="Baker D."/>
            <person name="Gharbi K."/>
            <person name="Hall N."/>
            <person name="Watson M."/>
            <person name="Adriaenssens E.M."/>
            <person name="Foster-Nyarko E."/>
            <person name="Jarju S."/>
            <person name="Secka A."/>
            <person name="Antonio M."/>
            <person name="Oren A."/>
            <person name="Chaudhuri R."/>
            <person name="La Ragione R.M."/>
            <person name="Hildebrand F."/>
            <person name="Pallen M.J."/>
        </authorList>
    </citation>
    <scope>NUCLEOTIDE SEQUENCE [LARGE SCALE GENOMIC DNA]</scope>
    <source>
        <strain evidence="2 3">Sa2CUA2</strain>
    </source>
</reference>
<keyword evidence="1" id="KW-1133">Transmembrane helix</keyword>
<feature type="transmembrane region" description="Helical" evidence="1">
    <location>
        <begin position="13"/>
        <end position="37"/>
    </location>
</feature>
<dbReference type="InterPro" id="IPR008620">
    <property type="entry name" value="FixH"/>
</dbReference>